<evidence type="ECO:0000259" key="4">
    <source>
        <dbReference type="Pfam" id="PF01717"/>
    </source>
</evidence>
<comment type="caution">
    <text evidence="5">The sequence shown here is derived from an EMBL/GenBank/DDBJ whole genome shotgun (WGS) entry which is preliminary data.</text>
</comment>
<dbReference type="STRING" id="49451.A0A1J6KWJ1"/>
<dbReference type="Gramene" id="OIT26015">
    <property type="protein sequence ID" value="OIT26015"/>
    <property type="gene ID" value="A4A49_30470"/>
</dbReference>
<dbReference type="Pfam" id="PF01717">
    <property type="entry name" value="Meth_synt_2"/>
    <property type="match status" value="1"/>
</dbReference>
<evidence type="ECO:0000256" key="1">
    <source>
        <dbReference type="ARBA" id="ARBA00001947"/>
    </source>
</evidence>
<organism evidence="5 6">
    <name type="scientific">Nicotiana attenuata</name>
    <name type="common">Coyote tobacco</name>
    <dbReference type="NCBI Taxonomy" id="49451"/>
    <lineage>
        <taxon>Eukaryota</taxon>
        <taxon>Viridiplantae</taxon>
        <taxon>Streptophyta</taxon>
        <taxon>Embryophyta</taxon>
        <taxon>Tracheophyta</taxon>
        <taxon>Spermatophyta</taxon>
        <taxon>Magnoliopsida</taxon>
        <taxon>eudicotyledons</taxon>
        <taxon>Gunneridae</taxon>
        <taxon>Pentapetalae</taxon>
        <taxon>asterids</taxon>
        <taxon>lamiids</taxon>
        <taxon>Solanales</taxon>
        <taxon>Solanaceae</taxon>
        <taxon>Nicotianoideae</taxon>
        <taxon>Nicotianeae</taxon>
        <taxon>Nicotiana</taxon>
    </lineage>
</organism>
<proteinExistence type="predicted"/>
<keyword evidence="6" id="KW-1185">Reference proteome</keyword>
<dbReference type="SUPFAM" id="SSF51726">
    <property type="entry name" value="UROD/MetE-like"/>
    <property type="match status" value="1"/>
</dbReference>
<gene>
    <name evidence="5" type="primary">MS1_0</name>
    <name evidence="5" type="ORF">A4A49_30470</name>
</gene>
<dbReference type="Gene3D" id="3.20.20.210">
    <property type="match status" value="1"/>
</dbReference>
<dbReference type="InterPro" id="IPR002629">
    <property type="entry name" value="Met_Synth_C/arc"/>
</dbReference>
<sequence length="155" mass="17439">MSMNRRKKSYSRLICVKPPIIYGDEQALRFETCYQIALAIKDEVEDLEKAGIVIQVDGAALREALPLRKPEEAFYLNLAVDSFRITNFNVQDTTQTSMFKTLPRFAAKQLAFPVVSSSVASSSYSLKVLKPLLFVLHSRPLSTDFLNSYSGQLNP</sequence>
<accession>A0A1J6KWJ1</accession>
<dbReference type="PANTHER" id="PTHR30519">
    <property type="entry name" value="5-METHYLTETRAHYDROPTEROYLTRIGLUTAMATE--HOMOCYSTEINE METHYLTRANSFERASE"/>
    <property type="match status" value="1"/>
</dbReference>
<name>A0A1J6KWJ1_NICAT</name>
<feature type="domain" description="Cobalamin-independent methionine synthase MetE C-terminal/archaeal" evidence="4">
    <location>
        <begin position="29"/>
        <end position="98"/>
    </location>
</feature>
<evidence type="ECO:0000256" key="2">
    <source>
        <dbReference type="ARBA" id="ARBA00022723"/>
    </source>
</evidence>
<dbReference type="InterPro" id="IPR038071">
    <property type="entry name" value="UROD/MetE-like_sf"/>
</dbReference>
<dbReference type="Proteomes" id="UP000187609">
    <property type="component" value="Unassembled WGS sequence"/>
</dbReference>
<keyword evidence="5" id="KW-0808">Transferase</keyword>
<dbReference type="GO" id="GO:0032259">
    <property type="term" value="P:methylation"/>
    <property type="evidence" value="ECO:0007669"/>
    <property type="project" value="UniProtKB-KW"/>
</dbReference>
<protein>
    <submittedName>
        <fullName evidence="5">5-methyltetrahydropteroyltriglutamate--homocysteine methyltransferase 1</fullName>
    </submittedName>
</protein>
<keyword evidence="2" id="KW-0479">Metal-binding</keyword>
<dbReference type="GO" id="GO:0003871">
    <property type="term" value="F:5-methyltetrahydropteroyltriglutamate-homocysteine S-methyltransferase activity"/>
    <property type="evidence" value="ECO:0007669"/>
    <property type="project" value="InterPro"/>
</dbReference>
<evidence type="ECO:0000313" key="5">
    <source>
        <dbReference type="EMBL" id="OIT26015.1"/>
    </source>
</evidence>
<dbReference type="GO" id="GO:0008270">
    <property type="term" value="F:zinc ion binding"/>
    <property type="evidence" value="ECO:0007669"/>
    <property type="project" value="InterPro"/>
</dbReference>
<reference evidence="5" key="1">
    <citation type="submission" date="2016-11" db="EMBL/GenBank/DDBJ databases">
        <title>The genome of Nicotiana attenuata.</title>
        <authorList>
            <person name="Xu S."/>
            <person name="Brockmoeller T."/>
            <person name="Gaquerel E."/>
            <person name="Navarro A."/>
            <person name="Kuhl H."/>
            <person name="Gase K."/>
            <person name="Ling Z."/>
            <person name="Zhou W."/>
            <person name="Kreitzer C."/>
            <person name="Stanke M."/>
            <person name="Tang H."/>
            <person name="Lyons E."/>
            <person name="Pandey P."/>
            <person name="Pandey S.P."/>
            <person name="Timmermann B."/>
            <person name="Baldwin I.T."/>
        </authorList>
    </citation>
    <scope>NUCLEOTIDE SEQUENCE [LARGE SCALE GENOMIC DNA]</scope>
    <source>
        <strain evidence="5">UT</strain>
    </source>
</reference>
<dbReference type="AlphaFoldDB" id="A0A1J6KWJ1"/>
<dbReference type="SMR" id="A0A1J6KWJ1"/>
<keyword evidence="5" id="KW-0489">Methyltransferase</keyword>
<evidence type="ECO:0000313" key="6">
    <source>
        <dbReference type="Proteomes" id="UP000187609"/>
    </source>
</evidence>
<evidence type="ECO:0000256" key="3">
    <source>
        <dbReference type="ARBA" id="ARBA00022833"/>
    </source>
</evidence>
<comment type="cofactor">
    <cofactor evidence="1">
        <name>Zn(2+)</name>
        <dbReference type="ChEBI" id="CHEBI:29105"/>
    </cofactor>
</comment>
<keyword evidence="3" id="KW-0862">Zinc</keyword>
<dbReference type="GO" id="GO:0009086">
    <property type="term" value="P:methionine biosynthetic process"/>
    <property type="evidence" value="ECO:0007669"/>
    <property type="project" value="InterPro"/>
</dbReference>
<dbReference type="EMBL" id="MJEQ01002984">
    <property type="protein sequence ID" value="OIT26015.1"/>
    <property type="molecule type" value="Genomic_DNA"/>
</dbReference>